<evidence type="ECO:0000313" key="1">
    <source>
        <dbReference type="EMBL" id="OMP09452.1"/>
    </source>
</evidence>
<reference evidence="1 2" key="1">
    <citation type="submission" date="2013-09" db="EMBL/GenBank/DDBJ databases">
        <title>Corchorus capsularis genome sequencing.</title>
        <authorList>
            <person name="Alam M."/>
            <person name="Haque M.S."/>
            <person name="Islam M.S."/>
            <person name="Emdad E.M."/>
            <person name="Islam M.M."/>
            <person name="Ahmed B."/>
            <person name="Halim A."/>
            <person name="Hossen Q.M.M."/>
            <person name="Hossain M.Z."/>
            <person name="Ahmed R."/>
            <person name="Khan M.M."/>
            <person name="Islam R."/>
            <person name="Rashid M.M."/>
            <person name="Khan S.A."/>
            <person name="Rahman M.S."/>
            <person name="Alam M."/>
        </authorList>
    </citation>
    <scope>NUCLEOTIDE SEQUENCE [LARGE SCALE GENOMIC DNA]</scope>
    <source>
        <strain evidence="2">cv. CVL-1</strain>
        <tissue evidence="1">Whole seedling</tissue>
    </source>
</reference>
<organism evidence="1 2">
    <name type="scientific">Corchorus capsularis</name>
    <name type="common">Jute</name>
    <dbReference type="NCBI Taxonomy" id="210143"/>
    <lineage>
        <taxon>Eukaryota</taxon>
        <taxon>Viridiplantae</taxon>
        <taxon>Streptophyta</taxon>
        <taxon>Embryophyta</taxon>
        <taxon>Tracheophyta</taxon>
        <taxon>Spermatophyta</taxon>
        <taxon>Magnoliopsida</taxon>
        <taxon>eudicotyledons</taxon>
        <taxon>Gunneridae</taxon>
        <taxon>Pentapetalae</taxon>
        <taxon>rosids</taxon>
        <taxon>malvids</taxon>
        <taxon>Malvales</taxon>
        <taxon>Malvaceae</taxon>
        <taxon>Grewioideae</taxon>
        <taxon>Apeibeae</taxon>
        <taxon>Corchorus</taxon>
    </lineage>
</organism>
<proteinExistence type="predicted"/>
<sequence>SEETTWRGDFVGKLNLQAMLAFAQP</sequence>
<evidence type="ECO:0000313" key="2">
    <source>
        <dbReference type="Proteomes" id="UP000188268"/>
    </source>
</evidence>
<comment type="caution">
    <text evidence="1">The sequence shown here is derived from an EMBL/GenBank/DDBJ whole genome shotgun (WGS) entry which is preliminary data.</text>
</comment>
<dbReference type="EMBL" id="AWWV01003207">
    <property type="protein sequence ID" value="OMP09452.1"/>
    <property type="molecule type" value="Genomic_DNA"/>
</dbReference>
<name>A0A1R3KQS0_COCAP</name>
<dbReference type="AlphaFoldDB" id="A0A1R3KQS0"/>
<accession>A0A1R3KQS0</accession>
<gene>
    <name evidence="1" type="ORF">CCACVL1_01060</name>
</gene>
<keyword evidence="2" id="KW-1185">Reference proteome</keyword>
<dbReference type="Proteomes" id="UP000188268">
    <property type="component" value="Unassembled WGS sequence"/>
</dbReference>
<protein>
    <submittedName>
        <fullName evidence="1">Uncharacterized protein</fullName>
    </submittedName>
</protein>
<feature type="non-terminal residue" evidence="1">
    <location>
        <position position="1"/>
    </location>
</feature>
<dbReference type="Gramene" id="OMP09452">
    <property type="protein sequence ID" value="OMP09452"/>
    <property type="gene ID" value="CCACVL1_01060"/>
</dbReference>